<evidence type="ECO:0000259" key="3">
    <source>
        <dbReference type="PROSITE" id="PS50002"/>
    </source>
</evidence>
<sequence>MRPSGPLSTQIYNFWDEGQKIGRNAAQNLMPHITLCSYFKVGAEHSSRLGEMLVSAATSVLSSSALLLPLPLEKYCSQNYMGLFVTAPAAPVLQAIKRHFLQAAASVCSGLEASSSSSGGGGSVVSSSSATEEDLHLTLAYSYSATQYPGLEALLQGVHVKAPASWELCLYSRESRFNGLELYRCHRGQDPSHSDSLSLLTGDYVYVSAEAVSACSDGWVTGTSWLTGCSGLVPLNCLVRVPESDTWTLHRGLTITSDGKNIEMTDGTPAHDKLFDDSCEGYSSSSIAGTTSTAIAAPDPSKSPGVQQSGLSLSLLNLLDHSEGSRRSTIVHSDANCSDRLQSLGTTLESGVSVTAATTDVQYHRTQLTQQQIDQLYAKVNKGPRKLSPLYNFPIAGPRKLIVMRHGERADFTFGEWHQICFNEAGLYSRADLNLQPKVPVRKDSPHSFGKDCPLTRVGELQAQLVGEGFTATHTPIHHVFCSPALRCVMTATSVLRAMNIADRLPLKIEPGLFEWLAWYHEGVPQFMSLEELVAAGFNIDMNYRHVLPVTRLVPEESCEQYYTRSGRVSNALLTATRLQGGTVLLVAHAASLDTCTKQLIGGHPRNSTNMTSLLKKVPYCALSSAEESPTDGLWSLVEPPFRSPTHCANHTYDWTIWRQ</sequence>
<name>A0A6A7FZ44_9CRUS</name>
<reference evidence="4" key="1">
    <citation type="submission" date="2017-11" db="EMBL/GenBank/DDBJ databases">
        <title>The sensing device of the deep-sea amphipod.</title>
        <authorList>
            <person name="Kobayashi H."/>
            <person name="Nagahama T."/>
            <person name="Arai W."/>
            <person name="Sasagawa Y."/>
            <person name="Umeda M."/>
            <person name="Hayashi T."/>
            <person name="Nikaido I."/>
            <person name="Watanabe H."/>
            <person name="Oguri K."/>
            <person name="Kitazato H."/>
            <person name="Fujioka K."/>
            <person name="Kido Y."/>
            <person name="Takami H."/>
        </authorList>
    </citation>
    <scope>NUCLEOTIDE SEQUENCE</scope>
    <source>
        <tissue evidence="4">Whole body</tissue>
    </source>
</reference>
<dbReference type="InterPro" id="IPR001452">
    <property type="entry name" value="SH3_domain"/>
</dbReference>
<dbReference type="PROSITE" id="PS50002">
    <property type="entry name" value="SH3"/>
    <property type="match status" value="1"/>
</dbReference>
<dbReference type="PANTHER" id="PTHR16469">
    <property type="entry name" value="UBIQUITIN-ASSOCIATED AND SH3 DOMAIN-CONTAINING BA-RELATED"/>
    <property type="match status" value="1"/>
</dbReference>
<dbReference type="GO" id="GO:0016791">
    <property type="term" value="F:phosphatase activity"/>
    <property type="evidence" value="ECO:0007669"/>
    <property type="project" value="UniProtKB-ARBA"/>
</dbReference>
<dbReference type="Gene3D" id="2.30.30.40">
    <property type="entry name" value="SH3 Domains"/>
    <property type="match status" value="1"/>
</dbReference>
<keyword evidence="1 2" id="KW-0728">SH3 domain</keyword>
<dbReference type="Pfam" id="PF00300">
    <property type="entry name" value="His_Phos_1"/>
    <property type="match status" value="1"/>
</dbReference>
<evidence type="ECO:0000256" key="1">
    <source>
        <dbReference type="ARBA" id="ARBA00022443"/>
    </source>
</evidence>
<evidence type="ECO:0000313" key="4">
    <source>
        <dbReference type="EMBL" id="LAC23887.1"/>
    </source>
</evidence>
<evidence type="ECO:0000256" key="2">
    <source>
        <dbReference type="PROSITE-ProRule" id="PRU00192"/>
    </source>
</evidence>
<feature type="domain" description="SH3" evidence="3">
    <location>
        <begin position="178"/>
        <end position="243"/>
    </location>
</feature>
<accession>A0A6A7FZ44</accession>
<dbReference type="PANTHER" id="PTHR16469:SF27">
    <property type="entry name" value="UBIQUITIN-ASSOCIATED AND SH3 DOMAIN-CONTAINING BA-RELATED"/>
    <property type="match status" value="1"/>
</dbReference>
<dbReference type="SUPFAM" id="SSF53254">
    <property type="entry name" value="Phosphoglycerate mutase-like"/>
    <property type="match status" value="1"/>
</dbReference>
<dbReference type="SUPFAM" id="SSF50044">
    <property type="entry name" value="SH3-domain"/>
    <property type="match status" value="1"/>
</dbReference>
<dbReference type="InterPro" id="IPR051710">
    <property type="entry name" value="Phosphatase_SH3-domain"/>
</dbReference>
<dbReference type="Gene3D" id="3.40.50.1240">
    <property type="entry name" value="Phosphoglycerate mutase-like"/>
    <property type="match status" value="1"/>
</dbReference>
<protein>
    <submittedName>
        <fullName evidence="4">Ubiquitin-associated and SH3 domain-containing protein B-like</fullName>
    </submittedName>
</protein>
<dbReference type="InterPro" id="IPR013078">
    <property type="entry name" value="His_Pase_superF_clade-1"/>
</dbReference>
<proteinExistence type="evidence at transcript level"/>
<dbReference type="Pfam" id="PF14604">
    <property type="entry name" value="SH3_9"/>
    <property type="match status" value="1"/>
</dbReference>
<dbReference type="AlphaFoldDB" id="A0A6A7FZ44"/>
<dbReference type="InterPro" id="IPR036028">
    <property type="entry name" value="SH3-like_dom_sf"/>
</dbReference>
<organism evidence="4">
    <name type="scientific">Hirondellea gigas</name>
    <dbReference type="NCBI Taxonomy" id="1518452"/>
    <lineage>
        <taxon>Eukaryota</taxon>
        <taxon>Metazoa</taxon>
        <taxon>Ecdysozoa</taxon>
        <taxon>Arthropoda</taxon>
        <taxon>Crustacea</taxon>
        <taxon>Multicrustacea</taxon>
        <taxon>Malacostraca</taxon>
        <taxon>Eumalacostraca</taxon>
        <taxon>Peracarida</taxon>
        <taxon>Amphipoda</taxon>
        <taxon>Amphilochidea</taxon>
        <taxon>Lysianassida</taxon>
        <taxon>Lysianassidira</taxon>
        <taxon>Lysianassoidea</taxon>
        <taxon>Lysianassidae</taxon>
        <taxon>Hirondellea</taxon>
    </lineage>
</organism>
<dbReference type="InterPro" id="IPR029033">
    <property type="entry name" value="His_PPase_superfam"/>
</dbReference>
<dbReference type="EMBL" id="IACT01004706">
    <property type="protein sequence ID" value="LAC23887.1"/>
    <property type="molecule type" value="mRNA"/>
</dbReference>
<dbReference type="CDD" id="cd07067">
    <property type="entry name" value="HP_PGM_like"/>
    <property type="match status" value="1"/>
</dbReference>